<dbReference type="PANTHER" id="PTHR25462:SF296">
    <property type="entry name" value="MEIOTIC P26, ISOFORM F"/>
    <property type="match status" value="1"/>
</dbReference>
<dbReference type="RefSeq" id="XP_019622778.1">
    <property type="nucleotide sequence ID" value="XM_019767219.1"/>
</dbReference>
<dbReference type="Proteomes" id="UP000515135">
    <property type="component" value="Unplaced"/>
</dbReference>
<feature type="domain" description="B box-type" evidence="8">
    <location>
        <begin position="106"/>
        <end position="147"/>
    </location>
</feature>
<dbReference type="Gene3D" id="3.30.160.60">
    <property type="entry name" value="Classic Zinc Finger"/>
    <property type="match status" value="1"/>
</dbReference>
<sequence>MAAAPSTLGDQIREELSCSICLELFTRPKVLPCQHTFCQDCLKDLARKKARFQCPNCRRRVKIPAQGVTGLPDNHLVGSLCDRISNQPAVSTEEQGNSEVDVSEEQAGNNCDKHPSEKLRVYCKQCLVPVCDECLDQDHAGHTTMSLKKAMEERSASIKTSVDQGKNVLESYLAFLRDLRNKEKEATERKEETVNNITQKFDQKVQKLTRSKDMLLKEVEEDHSRVLETIQKSRDEVLEEVAELSTACESAEEAIDSRNSKCLIQETSLKQIVKNHIGKDAPTPVQIDRIVFVPNIVYPKVGNLTTWAVMRDHLFLSVACLHVGYNLYGYDGFLRGCVFTIFHFLYDLAIV</sequence>
<proteinExistence type="predicted"/>
<dbReference type="InterPro" id="IPR017907">
    <property type="entry name" value="Znf_RING_CS"/>
</dbReference>
<evidence type="ECO:0000256" key="6">
    <source>
        <dbReference type="SAM" id="MobiDB-lite"/>
    </source>
</evidence>
<keyword evidence="1" id="KW-0479">Metal-binding</keyword>
<evidence type="ECO:0000313" key="9">
    <source>
        <dbReference type="Proteomes" id="UP000515135"/>
    </source>
</evidence>
<dbReference type="PROSITE" id="PS00518">
    <property type="entry name" value="ZF_RING_1"/>
    <property type="match status" value="1"/>
</dbReference>
<evidence type="ECO:0000313" key="10">
    <source>
        <dbReference type="RefSeq" id="XP_019622778.1"/>
    </source>
</evidence>
<evidence type="ECO:0000256" key="1">
    <source>
        <dbReference type="ARBA" id="ARBA00022723"/>
    </source>
</evidence>
<dbReference type="PANTHER" id="PTHR25462">
    <property type="entry name" value="BONUS, ISOFORM C-RELATED"/>
    <property type="match status" value="1"/>
</dbReference>
<evidence type="ECO:0000256" key="3">
    <source>
        <dbReference type="ARBA" id="ARBA00022833"/>
    </source>
</evidence>
<dbReference type="GO" id="GO:0005654">
    <property type="term" value="C:nucleoplasm"/>
    <property type="evidence" value="ECO:0007669"/>
    <property type="project" value="TreeGrafter"/>
</dbReference>
<dbReference type="SUPFAM" id="SSF57850">
    <property type="entry name" value="RING/U-box"/>
    <property type="match status" value="1"/>
</dbReference>
<dbReference type="GO" id="GO:0008270">
    <property type="term" value="F:zinc ion binding"/>
    <property type="evidence" value="ECO:0007669"/>
    <property type="project" value="UniProtKB-KW"/>
</dbReference>
<evidence type="ECO:0000259" key="7">
    <source>
        <dbReference type="PROSITE" id="PS50089"/>
    </source>
</evidence>
<protein>
    <submittedName>
        <fullName evidence="10">Tripartite motif-containing protein 2-like</fullName>
    </submittedName>
</protein>
<evidence type="ECO:0000256" key="2">
    <source>
        <dbReference type="ARBA" id="ARBA00022771"/>
    </source>
</evidence>
<dbReference type="InterPro" id="IPR013083">
    <property type="entry name" value="Znf_RING/FYVE/PHD"/>
</dbReference>
<dbReference type="Pfam" id="PF00643">
    <property type="entry name" value="zf-B_box"/>
    <property type="match status" value="1"/>
</dbReference>
<gene>
    <name evidence="10" type="primary">LOC109468858</name>
</gene>
<keyword evidence="2 4" id="KW-0863">Zinc-finger</keyword>
<dbReference type="InterPro" id="IPR047153">
    <property type="entry name" value="TRIM45/56/19-like"/>
</dbReference>
<dbReference type="OrthoDB" id="111250at2759"/>
<feature type="region of interest" description="Disordered" evidence="6">
    <location>
        <begin position="92"/>
        <end position="111"/>
    </location>
</feature>
<name>A0A6P4YEB1_BRABE</name>
<dbReference type="SMART" id="SM00184">
    <property type="entry name" value="RING"/>
    <property type="match status" value="1"/>
</dbReference>
<dbReference type="InterPro" id="IPR001841">
    <property type="entry name" value="Znf_RING"/>
</dbReference>
<dbReference type="Pfam" id="PF13445">
    <property type="entry name" value="zf-RING_UBOX"/>
    <property type="match status" value="1"/>
</dbReference>
<dbReference type="InterPro" id="IPR027370">
    <property type="entry name" value="Znf-RING_euk"/>
</dbReference>
<dbReference type="PROSITE" id="PS50119">
    <property type="entry name" value="ZF_BBOX"/>
    <property type="match status" value="1"/>
</dbReference>
<dbReference type="FunFam" id="3.30.40.10:FF:000623">
    <property type="entry name" value="Uncharacterized protein, isoform A"/>
    <property type="match status" value="1"/>
</dbReference>
<organism evidence="9 10">
    <name type="scientific">Branchiostoma belcheri</name>
    <name type="common">Amphioxus</name>
    <dbReference type="NCBI Taxonomy" id="7741"/>
    <lineage>
        <taxon>Eukaryota</taxon>
        <taxon>Metazoa</taxon>
        <taxon>Chordata</taxon>
        <taxon>Cephalochordata</taxon>
        <taxon>Leptocardii</taxon>
        <taxon>Amphioxiformes</taxon>
        <taxon>Branchiostomatidae</taxon>
        <taxon>Branchiostoma</taxon>
    </lineage>
</organism>
<dbReference type="SMART" id="SM00336">
    <property type="entry name" value="BBOX"/>
    <property type="match status" value="1"/>
</dbReference>
<evidence type="ECO:0000259" key="8">
    <source>
        <dbReference type="PROSITE" id="PS50119"/>
    </source>
</evidence>
<dbReference type="KEGG" id="bbel:109468858"/>
<dbReference type="InterPro" id="IPR000315">
    <property type="entry name" value="Znf_B-box"/>
</dbReference>
<feature type="domain" description="RING-type" evidence="7">
    <location>
        <begin position="18"/>
        <end position="58"/>
    </location>
</feature>
<dbReference type="PROSITE" id="PS50089">
    <property type="entry name" value="ZF_RING_2"/>
    <property type="match status" value="1"/>
</dbReference>
<evidence type="ECO:0000256" key="5">
    <source>
        <dbReference type="SAM" id="Coils"/>
    </source>
</evidence>
<keyword evidence="3" id="KW-0862">Zinc</keyword>
<keyword evidence="9" id="KW-1185">Reference proteome</keyword>
<dbReference type="GO" id="GO:0061630">
    <property type="term" value="F:ubiquitin protein ligase activity"/>
    <property type="evidence" value="ECO:0007669"/>
    <property type="project" value="TreeGrafter"/>
</dbReference>
<dbReference type="AlphaFoldDB" id="A0A6P4YEB1"/>
<keyword evidence="5" id="KW-0175">Coiled coil</keyword>
<dbReference type="FunFam" id="3.30.160.60:FF:002399">
    <property type="entry name" value="Predicted protein"/>
    <property type="match status" value="1"/>
</dbReference>
<dbReference type="GeneID" id="109468858"/>
<feature type="coiled-coil region" evidence="5">
    <location>
        <begin position="176"/>
        <end position="254"/>
    </location>
</feature>
<evidence type="ECO:0000256" key="4">
    <source>
        <dbReference type="PROSITE-ProRule" id="PRU00024"/>
    </source>
</evidence>
<accession>A0A6P4YEB1</accession>
<dbReference type="Gene3D" id="3.30.40.10">
    <property type="entry name" value="Zinc/RING finger domain, C3HC4 (zinc finger)"/>
    <property type="match status" value="1"/>
</dbReference>
<reference evidence="10" key="1">
    <citation type="submission" date="2025-08" db="UniProtKB">
        <authorList>
            <consortium name="RefSeq"/>
        </authorList>
    </citation>
    <scope>IDENTIFICATION</scope>
    <source>
        <tissue evidence="10">Gonad</tissue>
    </source>
</reference>
<dbReference type="SUPFAM" id="SSF57845">
    <property type="entry name" value="B-box zinc-binding domain"/>
    <property type="match status" value="1"/>
</dbReference>